<feature type="non-terminal residue" evidence="1">
    <location>
        <position position="1"/>
    </location>
</feature>
<dbReference type="EMBL" id="AWSO01002294">
    <property type="protein sequence ID" value="ESK81702.1"/>
    <property type="molecule type" value="Genomic_DNA"/>
</dbReference>
<gene>
    <name evidence="1" type="ORF">Moror_15837</name>
</gene>
<dbReference type="AlphaFoldDB" id="V2WJE5"/>
<reference evidence="1 2" key="1">
    <citation type="journal article" date="2014" name="BMC Genomics">
        <title>Genome and secretome analysis of the hemibiotrophic fungal pathogen, Moniliophthora roreri, which causes frosty pod rot disease of cacao: mechanisms of the biotrophic and necrotrophic phases.</title>
        <authorList>
            <person name="Meinhardt L.W."/>
            <person name="Costa G.G.L."/>
            <person name="Thomazella D.P.T."/>
            <person name="Teixeira P.J.P.L."/>
            <person name="Carazzolle M.F."/>
            <person name="Schuster S.C."/>
            <person name="Carlson J.E."/>
            <person name="Guiltinan M.J."/>
            <person name="Mieczkowski P."/>
            <person name="Farmer A."/>
            <person name="Ramaraj T."/>
            <person name="Crozier J."/>
            <person name="Davis R.E."/>
            <person name="Shao J."/>
            <person name="Melnick R.L."/>
            <person name="Pereira G.A.G."/>
            <person name="Bailey B.A."/>
        </authorList>
    </citation>
    <scope>NUCLEOTIDE SEQUENCE [LARGE SCALE GENOMIC DNA]</scope>
    <source>
        <strain evidence="1 2">MCA 2997</strain>
    </source>
</reference>
<comment type="caution">
    <text evidence="1">The sequence shown here is derived from an EMBL/GenBank/DDBJ whole genome shotgun (WGS) entry which is preliminary data.</text>
</comment>
<evidence type="ECO:0000313" key="2">
    <source>
        <dbReference type="Proteomes" id="UP000017559"/>
    </source>
</evidence>
<accession>V2WJE5</accession>
<proteinExistence type="predicted"/>
<dbReference type="Proteomes" id="UP000017559">
    <property type="component" value="Unassembled WGS sequence"/>
</dbReference>
<dbReference type="KEGG" id="mrr:Moror_15837"/>
<keyword evidence="2" id="KW-1185">Reference proteome</keyword>
<organism evidence="1 2">
    <name type="scientific">Moniliophthora roreri (strain MCA 2997)</name>
    <name type="common">Cocoa frosty pod rot fungus</name>
    <name type="synonym">Crinipellis roreri</name>
    <dbReference type="NCBI Taxonomy" id="1381753"/>
    <lineage>
        <taxon>Eukaryota</taxon>
        <taxon>Fungi</taxon>
        <taxon>Dikarya</taxon>
        <taxon>Basidiomycota</taxon>
        <taxon>Agaricomycotina</taxon>
        <taxon>Agaricomycetes</taxon>
        <taxon>Agaricomycetidae</taxon>
        <taxon>Agaricales</taxon>
        <taxon>Marasmiineae</taxon>
        <taxon>Marasmiaceae</taxon>
        <taxon>Moniliophthora</taxon>
    </lineage>
</organism>
<sequence>PKFLAVHAAWVKILHESGRMKQFDEIAEYPQLIRNRLGVPGCRDNQTVLDEINNILIDDD</sequence>
<protein>
    <submittedName>
        <fullName evidence="1">Uncharacterized protein</fullName>
    </submittedName>
</protein>
<name>V2WJE5_MONRO</name>
<dbReference type="HOGENOM" id="CLU_2948154_0_0_1"/>
<evidence type="ECO:0000313" key="1">
    <source>
        <dbReference type="EMBL" id="ESK81702.1"/>
    </source>
</evidence>
<dbReference type="OrthoDB" id="3163863at2759"/>